<dbReference type="NCBIfam" id="TIGR01076">
    <property type="entry name" value="sortase_fam"/>
    <property type="match status" value="1"/>
</dbReference>
<reference evidence="3 4" key="1">
    <citation type="journal article" date="2016" name="Nat. Commun.">
        <title>Thousands of microbial genomes shed light on interconnected biogeochemical processes in an aquifer system.</title>
        <authorList>
            <person name="Anantharaman K."/>
            <person name="Brown C.T."/>
            <person name="Hug L.A."/>
            <person name="Sharon I."/>
            <person name="Castelle C.J."/>
            <person name="Probst A.J."/>
            <person name="Thomas B.C."/>
            <person name="Singh A."/>
            <person name="Wilkins M.J."/>
            <person name="Karaoz U."/>
            <person name="Brodie E.L."/>
            <person name="Williams K.H."/>
            <person name="Hubbard S.S."/>
            <person name="Banfield J.F."/>
        </authorList>
    </citation>
    <scope>NUCLEOTIDE SEQUENCE [LARGE SCALE GENOMIC DNA]</scope>
</reference>
<dbReference type="CDD" id="cd00004">
    <property type="entry name" value="Sortase"/>
    <property type="match status" value="1"/>
</dbReference>
<name>A0A1F4UHT9_UNCKA</name>
<dbReference type="STRING" id="1802613.A2V54_01925"/>
<dbReference type="EMBL" id="MEUW01000018">
    <property type="protein sequence ID" value="OGC44514.1"/>
    <property type="molecule type" value="Genomic_DNA"/>
</dbReference>
<keyword evidence="1" id="KW-0378">Hydrolase</keyword>
<evidence type="ECO:0008006" key="5">
    <source>
        <dbReference type="Google" id="ProtNLM"/>
    </source>
</evidence>
<keyword evidence="2" id="KW-0472">Membrane</keyword>
<dbReference type="AlphaFoldDB" id="A0A1F4UHT9"/>
<dbReference type="GO" id="GO:0016787">
    <property type="term" value="F:hydrolase activity"/>
    <property type="evidence" value="ECO:0007669"/>
    <property type="project" value="UniProtKB-KW"/>
</dbReference>
<accession>A0A1F4UHT9</accession>
<organism evidence="3 4">
    <name type="scientific">candidate division WWE3 bacterium RBG_19FT_COMBO_53_11</name>
    <dbReference type="NCBI Taxonomy" id="1802613"/>
    <lineage>
        <taxon>Bacteria</taxon>
        <taxon>Katanobacteria</taxon>
    </lineage>
</organism>
<feature type="transmembrane region" description="Helical" evidence="2">
    <location>
        <begin position="7"/>
        <end position="25"/>
    </location>
</feature>
<sequence>MKGKAAVYILSAYTFIFFLFAYYPINRIPDSQAPVVLSALPIKVGDEIAFGNKEYTQGTPERIIVPSAGINLQVVDGNYDKANVSWDLSKDKAQFATVTSLPNTKAGNTVIYGHNTPEVFMKLEKLNVGDVAYLYTKEGYVFEYELKSTEKVRPTDTQILQSGDDIRLSLLTCSGLFNEKRKLFTFIFKKLK</sequence>
<proteinExistence type="predicted"/>
<dbReference type="InterPro" id="IPR023365">
    <property type="entry name" value="Sortase_dom-sf"/>
</dbReference>
<dbReference type="Pfam" id="PF04203">
    <property type="entry name" value="Sortase"/>
    <property type="match status" value="1"/>
</dbReference>
<keyword evidence="2" id="KW-0812">Transmembrane</keyword>
<dbReference type="Gene3D" id="2.40.260.10">
    <property type="entry name" value="Sortase"/>
    <property type="match status" value="1"/>
</dbReference>
<evidence type="ECO:0000256" key="1">
    <source>
        <dbReference type="ARBA" id="ARBA00022801"/>
    </source>
</evidence>
<dbReference type="Proteomes" id="UP000176583">
    <property type="component" value="Unassembled WGS sequence"/>
</dbReference>
<gene>
    <name evidence="3" type="ORF">A2V54_01925</name>
</gene>
<evidence type="ECO:0000256" key="2">
    <source>
        <dbReference type="SAM" id="Phobius"/>
    </source>
</evidence>
<keyword evidence="2" id="KW-1133">Transmembrane helix</keyword>
<dbReference type="SUPFAM" id="SSF63817">
    <property type="entry name" value="Sortase"/>
    <property type="match status" value="1"/>
</dbReference>
<protein>
    <recommendedName>
        <fullName evidence="5">Sortase</fullName>
    </recommendedName>
</protein>
<evidence type="ECO:0000313" key="4">
    <source>
        <dbReference type="Proteomes" id="UP000176583"/>
    </source>
</evidence>
<evidence type="ECO:0000313" key="3">
    <source>
        <dbReference type="EMBL" id="OGC44514.1"/>
    </source>
</evidence>
<comment type="caution">
    <text evidence="3">The sequence shown here is derived from an EMBL/GenBank/DDBJ whole genome shotgun (WGS) entry which is preliminary data.</text>
</comment>
<dbReference type="InterPro" id="IPR005754">
    <property type="entry name" value="Sortase"/>
</dbReference>